<reference evidence="3 4" key="1">
    <citation type="journal article" date="2018" name="Sci. Rep.">
        <title>Raphidocelis subcapitata (=Pseudokirchneriella subcapitata) provides an insight into genome evolution and environmental adaptations in the Sphaeropleales.</title>
        <authorList>
            <person name="Suzuki S."/>
            <person name="Yamaguchi H."/>
            <person name="Nakajima N."/>
            <person name="Kawachi M."/>
        </authorList>
    </citation>
    <scope>NUCLEOTIDE SEQUENCE [LARGE SCALE GENOMIC DNA]</scope>
    <source>
        <strain evidence="3 4">NIES-35</strain>
    </source>
</reference>
<accession>A0A2V0PGL8</accession>
<dbReference type="Gene3D" id="2.40.100.10">
    <property type="entry name" value="Cyclophilin-like"/>
    <property type="match status" value="1"/>
</dbReference>
<dbReference type="InterPro" id="IPR002130">
    <property type="entry name" value="Cyclophilin-type_PPIase_dom"/>
</dbReference>
<feature type="compositionally biased region" description="Gly residues" evidence="1">
    <location>
        <begin position="321"/>
        <end position="330"/>
    </location>
</feature>
<organism evidence="3 4">
    <name type="scientific">Raphidocelis subcapitata</name>
    <dbReference type="NCBI Taxonomy" id="307507"/>
    <lineage>
        <taxon>Eukaryota</taxon>
        <taxon>Viridiplantae</taxon>
        <taxon>Chlorophyta</taxon>
        <taxon>core chlorophytes</taxon>
        <taxon>Chlorophyceae</taxon>
        <taxon>CS clade</taxon>
        <taxon>Sphaeropleales</taxon>
        <taxon>Selenastraceae</taxon>
        <taxon>Raphidocelis</taxon>
    </lineage>
</organism>
<protein>
    <recommendedName>
        <fullName evidence="2">PPIase cyclophilin-type domain-containing protein</fullName>
    </recommendedName>
</protein>
<dbReference type="AlphaFoldDB" id="A0A2V0PGL8"/>
<feature type="domain" description="PPIase cyclophilin-type" evidence="2">
    <location>
        <begin position="73"/>
        <end position="216"/>
    </location>
</feature>
<name>A0A2V0PGL8_9CHLO</name>
<dbReference type="Proteomes" id="UP000247498">
    <property type="component" value="Unassembled WGS sequence"/>
</dbReference>
<evidence type="ECO:0000256" key="1">
    <source>
        <dbReference type="SAM" id="MobiDB-lite"/>
    </source>
</evidence>
<feature type="region of interest" description="Disordered" evidence="1">
    <location>
        <begin position="262"/>
        <end position="350"/>
    </location>
</feature>
<proteinExistence type="predicted"/>
<comment type="caution">
    <text evidence="3">The sequence shown here is derived from an EMBL/GenBank/DDBJ whole genome shotgun (WGS) entry which is preliminary data.</text>
</comment>
<feature type="compositionally biased region" description="Gly residues" evidence="1">
    <location>
        <begin position="280"/>
        <end position="298"/>
    </location>
</feature>
<dbReference type="OrthoDB" id="408413at2759"/>
<dbReference type="InParanoid" id="A0A2V0PGL8"/>
<evidence type="ECO:0000259" key="2">
    <source>
        <dbReference type="PROSITE" id="PS50072"/>
    </source>
</evidence>
<sequence>MGKGGTKFEGDAIGVRGKVKVGLTGKEMRRNMEKYLETGVHPEIERAQREAAADRDGGHVSLPDHDPHRPFVFWDLTVDNKPAGRLVIELYEDLHPAGALHLRNRCLPGATAGLQGVAFSKLLRNYAIFGGKSPAAALPSLRPSRYLRASELGAVSVSNDGTEVAVALGRSLTLDATHQVVGRVHLGREALEALADLDTTANDAPLQRIRIAKCGATNALGAHDTLDESAKKETAEQAAARLAEESAATKASIMDALTEGMRGQRRAAADGAGPSTSGAGPSGAAGGGGGGGAAAGGRGQKRSMLDALAGLDSDSGSGSESIGGGESGGEGEGEGARPSSPAGIKKPRPS</sequence>
<evidence type="ECO:0000313" key="3">
    <source>
        <dbReference type="EMBL" id="GBF98906.1"/>
    </source>
</evidence>
<gene>
    <name evidence="3" type="ORF">Rsub_11544</name>
</gene>
<dbReference type="PROSITE" id="PS50072">
    <property type="entry name" value="CSA_PPIASE_2"/>
    <property type="match status" value="1"/>
</dbReference>
<dbReference type="SUPFAM" id="SSF50891">
    <property type="entry name" value="Cyclophilin-like"/>
    <property type="match status" value="1"/>
</dbReference>
<feature type="compositionally biased region" description="Low complexity" evidence="1">
    <location>
        <begin position="269"/>
        <end position="279"/>
    </location>
</feature>
<dbReference type="GO" id="GO:0003755">
    <property type="term" value="F:peptidyl-prolyl cis-trans isomerase activity"/>
    <property type="evidence" value="ECO:0007669"/>
    <property type="project" value="InterPro"/>
</dbReference>
<dbReference type="InterPro" id="IPR029000">
    <property type="entry name" value="Cyclophilin-like_dom_sf"/>
</dbReference>
<keyword evidence="4" id="KW-1185">Reference proteome</keyword>
<dbReference type="Pfam" id="PF00160">
    <property type="entry name" value="Pro_isomerase"/>
    <property type="match status" value="1"/>
</dbReference>
<dbReference type="EMBL" id="BDRX01000138">
    <property type="protein sequence ID" value="GBF98906.1"/>
    <property type="molecule type" value="Genomic_DNA"/>
</dbReference>
<evidence type="ECO:0000313" key="4">
    <source>
        <dbReference type="Proteomes" id="UP000247498"/>
    </source>
</evidence>
<dbReference type="STRING" id="307507.A0A2V0PGL8"/>